<dbReference type="Pfam" id="PF09619">
    <property type="entry name" value="YscW"/>
    <property type="match status" value="1"/>
</dbReference>
<evidence type="ECO:0000256" key="1">
    <source>
        <dbReference type="SAM" id="MobiDB-lite"/>
    </source>
</evidence>
<reference evidence="3 4" key="1">
    <citation type="submission" date="2015-02" db="EMBL/GenBank/DDBJ databases">
        <title>Pseudomonas helleri sp. nov. and Pseudomonas weihenstephanensis sp. nov., isolated from raw cows milk.</title>
        <authorList>
            <person name="von Neubeck M."/>
            <person name="Huptas C."/>
            <person name="Wenning M."/>
            <person name="Scherer S."/>
        </authorList>
    </citation>
    <scope>NUCLEOTIDE SEQUENCE [LARGE SCALE GENOMIC DNA]</scope>
    <source>
        <strain evidence="3 4">DSM 29166</strain>
    </source>
</reference>
<comment type="caution">
    <text evidence="3">The sequence shown here is derived from an EMBL/GenBank/DDBJ whole genome shotgun (WGS) entry which is preliminary data.</text>
</comment>
<dbReference type="PATRIC" id="fig|1608994.3.peg.634"/>
<dbReference type="AlphaFoldDB" id="A0A0J6J1J6"/>
<dbReference type="RefSeq" id="WP_048362333.1">
    <property type="nucleotide sequence ID" value="NZ_JAAEBV010000001.1"/>
</dbReference>
<accession>A0A0J6IT99</accession>
<dbReference type="InterPro" id="IPR039366">
    <property type="entry name" value="Pilotin"/>
</dbReference>
<protein>
    <submittedName>
        <fullName evidence="3">Lipoprotein</fullName>
    </submittedName>
</protein>
<gene>
    <name evidence="3" type="ORF">TU86_00330</name>
</gene>
<dbReference type="STRING" id="1608994.TU86_00330"/>
<dbReference type="PROSITE" id="PS51257">
    <property type="entry name" value="PROKAR_LIPOPROTEIN"/>
    <property type="match status" value="1"/>
</dbReference>
<keyword evidence="3" id="KW-0449">Lipoprotein</keyword>
<dbReference type="EMBL" id="JYLF01000001">
    <property type="protein sequence ID" value="KMN15257.1"/>
    <property type="molecule type" value="Genomic_DNA"/>
</dbReference>
<evidence type="ECO:0000313" key="4">
    <source>
        <dbReference type="Proteomes" id="UP000036325"/>
    </source>
</evidence>
<keyword evidence="2" id="KW-0732">Signal</keyword>
<evidence type="ECO:0000256" key="2">
    <source>
        <dbReference type="SAM" id="SignalP"/>
    </source>
</evidence>
<organism evidence="3 4">
    <name type="scientific">Pseudomonas weihenstephanensis</name>
    <dbReference type="NCBI Taxonomy" id="1608994"/>
    <lineage>
        <taxon>Bacteria</taxon>
        <taxon>Pseudomonadati</taxon>
        <taxon>Pseudomonadota</taxon>
        <taxon>Gammaproteobacteria</taxon>
        <taxon>Pseudomonadales</taxon>
        <taxon>Pseudomonadaceae</taxon>
        <taxon>Pseudomonas</taxon>
    </lineage>
</organism>
<accession>A0A0J6J1J6</accession>
<feature type="chain" id="PRO_5030008741" evidence="2">
    <location>
        <begin position="27"/>
        <end position="149"/>
    </location>
</feature>
<dbReference type="OrthoDB" id="6912619at2"/>
<proteinExistence type="predicted"/>
<evidence type="ECO:0000313" key="3">
    <source>
        <dbReference type="EMBL" id="KMN15257.1"/>
    </source>
</evidence>
<feature type="region of interest" description="Disordered" evidence="1">
    <location>
        <begin position="21"/>
        <end position="44"/>
    </location>
</feature>
<feature type="signal peptide" evidence="2">
    <location>
        <begin position="1"/>
        <end position="26"/>
    </location>
</feature>
<name>A0A0J6J1J6_9PSED</name>
<dbReference type="Proteomes" id="UP000036325">
    <property type="component" value="Unassembled WGS sequence"/>
</dbReference>
<sequence>MSLRTLVLLCLASLLVACSSEPPKSAQPQVLAQPKTDAPADLGPLPAYQRELSGVLTGVPAGAEVELAMLIVDERGRPQGLMASSKIIGNSQPLPFKLRFNPQAFPAGARVELRGRASQSGQLILHLPSRIIGQPATQAMGTLALVKAP</sequence>